<dbReference type="CDD" id="cd01852">
    <property type="entry name" value="AIG1"/>
    <property type="match status" value="1"/>
</dbReference>
<dbReference type="FunFam" id="3.40.50.300:FF:002274">
    <property type="entry name" value="Si:dkeyp-69e1.8"/>
    <property type="match status" value="1"/>
</dbReference>
<feature type="coiled-coil region" evidence="4">
    <location>
        <begin position="496"/>
        <end position="523"/>
    </location>
</feature>
<proteinExistence type="inferred from homology"/>
<evidence type="ECO:0000256" key="2">
    <source>
        <dbReference type="ARBA" id="ARBA00022741"/>
    </source>
</evidence>
<feature type="region of interest" description="Disordered" evidence="5">
    <location>
        <begin position="931"/>
        <end position="969"/>
    </location>
</feature>
<organism evidence="7 8">
    <name type="scientific">Cyprinus carpio carpio</name>
    <dbReference type="NCBI Taxonomy" id="630221"/>
    <lineage>
        <taxon>Eukaryota</taxon>
        <taxon>Metazoa</taxon>
        <taxon>Chordata</taxon>
        <taxon>Craniata</taxon>
        <taxon>Vertebrata</taxon>
        <taxon>Euteleostomi</taxon>
        <taxon>Actinopterygii</taxon>
        <taxon>Neopterygii</taxon>
        <taxon>Teleostei</taxon>
        <taxon>Ostariophysi</taxon>
        <taxon>Cypriniformes</taxon>
        <taxon>Cyprinidae</taxon>
        <taxon>Cyprininae</taxon>
        <taxon>Cyprinus</taxon>
    </lineage>
</organism>
<feature type="compositionally biased region" description="Basic and acidic residues" evidence="5">
    <location>
        <begin position="931"/>
        <end position="949"/>
    </location>
</feature>
<evidence type="ECO:0000256" key="1">
    <source>
        <dbReference type="ARBA" id="ARBA00008535"/>
    </source>
</evidence>
<dbReference type="PROSITE" id="PS51720">
    <property type="entry name" value="G_AIG1"/>
    <property type="match status" value="2"/>
</dbReference>
<dbReference type="Proteomes" id="UP001108240">
    <property type="component" value="Unplaced"/>
</dbReference>
<keyword evidence="4" id="KW-0175">Coiled coil</keyword>
<feature type="domain" description="AIG1-type G" evidence="6">
    <location>
        <begin position="288"/>
        <end position="490"/>
    </location>
</feature>
<dbReference type="SUPFAM" id="SSF52540">
    <property type="entry name" value="P-loop containing nucleoside triphosphate hydrolases"/>
    <property type="match status" value="2"/>
</dbReference>
<dbReference type="PANTHER" id="PTHR10903">
    <property type="entry name" value="GTPASE, IMAP FAMILY MEMBER-RELATED"/>
    <property type="match status" value="1"/>
</dbReference>
<dbReference type="GeneTree" id="ENSGT00940000162556"/>
<accession>A0A9J7XM27</accession>
<comment type="similarity">
    <text evidence="1">Belongs to the TRAFAC class TrmE-Era-EngA-EngB-Septin-like GTPase superfamily. AIG1/Toc34/Toc159-like paraseptin GTPase family. IAN subfamily.</text>
</comment>
<evidence type="ECO:0000259" key="6">
    <source>
        <dbReference type="PROSITE" id="PS51720"/>
    </source>
</evidence>
<sequence>MEMQREDPSFLVKRPQAVEANGGSLSHQPSSLPELRLVLLGRKGAGKSSAGNTILGLAGGFETGKPTEECVKRRGDVAGRRVTVVDTPGWEWYYSVNGTPGWVRRETKRSMSLCPPGPHAVLLVVRSCTSVTPDYHRQIEEHLELLGKAVWDHTLVLFTRGDELGSLSIEQRIQNGGKAFQTLLERCGNRFHVLENKRRADDGSQVRELMRKMDKLVEERRGRHYETDLLLLELEVESKRRARERRKKQRLMEAQTHRGNIRAMLMNDNPQTEDLDEKNLFCRGSRRLPELRLVLLGERETGKSSAGNAILGGPGYFQSREATEECSRQQTEVSNRLVTVVDVPGWEGGPEGFTPERVKREIGLSVTLCPPGPHAFLLALRVDVIIQAQAVREHLELLGEAVWRHTLLLFTRGDQLREGVTIEQHIQGGGKDLRWLVERCSNRFHVISSNSCLESQNSKTQITELLEKIEKMVAGNRCEAFSPLVHEIQELGRQKNEKFQLKVKEFSDKLQRQEEELKKMKEREVRSIRWFFERRKKDKVQSPGKAEREETPYRGEDDRRSVMGELEERMAWLTEDKERELQELTAEMSKVMVTLHQGLKEKEQLRMRLEEREREGEELKEKVDELQMKLLEMERTGAVKEQERKEREAEIQTAHLDELNELQSKLLEAELENDRMRGKVVWQKQEMEKKLKEKDNETENILREIEKVKLNAESREREQSQRFSEQVEKREKEMDKMREGIEMMTQEMEQLRMSYQEQVKTTEAEREMHRETVEKYNTLIDKLVGKDEEIERTMREKEKELHQNVETQKKLQQKDDEIVLLSQRDQQKEQEMETLKLNITEKQRDLKRLKDTVQANAEKHAAELQVLKEEMKTKEDEIDKLIQRDLEKDKDIDKLKQNISEKQTDIEKLKDSIEENAAHLKLLQEELKAKEEENEKLRQRDQEKEREIDMLGQNNSKKQKDIEKLRDDIEAHIQESAAKLKHLEEE</sequence>
<dbReference type="InterPro" id="IPR027417">
    <property type="entry name" value="P-loop_NTPase"/>
</dbReference>
<evidence type="ECO:0000313" key="7">
    <source>
        <dbReference type="Ensembl" id="ENSCCRP00000107833.1"/>
    </source>
</evidence>
<dbReference type="AlphaFoldDB" id="A0A9J7XM27"/>
<evidence type="ECO:0000313" key="8">
    <source>
        <dbReference type="Proteomes" id="UP001108240"/>
    </source>
</evidence>
<feature type="domain" description="AIG1-type G" evidence="6">
    <location>
        <begin position="32"/>
        <end position="234"/>
    </location>
</feature>
<evidence type="ECO:0000256" key="4">
    <source>
        <dbReference type="SAM" id="Coils"/>
    </source>
</evidence>
<evidence type="ECO:0000256" key="5">
    <source>
        <dbReference type="SAM" id="MobiDB-lite"/>
    </source>
</evidence>
<dbReference type="InterPro" id="IPR006703">
    <property type="entry name" value="G_AIG1"/>
</dbReference>
<protein>
    <recommendedName>
        <fullName evidence="6">AIG1-type G domain-containing protein</fullName>
    </recommendedName>
</protein>
<keyword evidence="8" id="KW-1185">Reference proteome</keyword>
<dbReference type="GO" id="GO:0005525">
    <property type="term" value="F:GTP binding"/>
    <property type="evidence" value="ECO:0007669"/>
    <property type="project" value="UniProtKB-KW"/>
</dbReference>
<dbReference type="PANTHER" id="PTHR10903:SF148">
    <property type="entry name" value="LEUCINE-RICH REPEAT-CONTAINING PROTEIN DDB_G0290503"/>
    <property type="match status" value="1"/>
</dbReference>
<keyword evidence="2" id="KW-0547">Nucleotide-binding</keyword>
<feature type="region of interest" description="Disordered" evidence="5">
    <location>
        <begin position="711"/>
        <end position="734"/>
    </location>
</feature>
<dbReference type="FunFam" id="3.40.50.300:FF:001809">
    <property type="entry name" value="Si:ch1073-365p7.2"/>
    <property type="match status" value="1"/>
</dbReference>
<feature type="compositionally biased region" description="Basic and acidic residues" evidence="5">
    <location>
        <begin position="958"/>
        <end position="969"/>
    </location>
</feature>
<dbReference type="InterPro" id="IPR045058">
    <property type="entry name" value="GIMA/IAN/Toc"/>
</dbReference>
<dbReference type="Gene3D" id="3.40.50.300">
    <property type="entry name" value="P-loop containing nucleotide triphosphate hydrolases"/>
    <property type="match status" value="2"/>
</dbReference>
<evidence type="ECO:0000256" key="3">
    <source>
        <dbReference type="ARBA" id="ARBA00023134"/>
    </source>
</evidence>
<keyword evidence="3" id="KW-0342">GTP-binding</keyword>
<reference evidence="7" key="2">
    <citation type="submission" date="2025-09" db="UniProtKB">
        <authorList>
            <consortium name="Ensembl"/>
        </authorList>
    </citation>
    <scope>IDENTIFICATION</scope>
</reference>
<dbReference type="Pfam" id="PF04548">
    <property type="entry name" value="AIG1"/>
    <property type="match status" value="2"/>
</dbReference>
<dbReference type="Ensembl" id="ENSCCRT00000186447.1">
    <property type="protein sequence ID" value="ENSCCRP00000107833.1"/>
    <property type="gene ID" value="ENSCCRG00000072394.1"/>
</dbReference>
<name>A0A9J7XM27_CYPCA</name>
<reference evidence="7" key="1">
    <citation type="submission" date="2025-08" db="UniProtKB">
        <authorList>
            <consortium name="Ensembl"/>
        </authorList>
    </citation>
    <scope>IDENTIFICATION</scope>
</reference>